<dbReference type="Gene3D" id="1.10.1530.10">
    <property type="match status" value="1"/>
</dbReference>
<proteinExistence type="inferred from homology"/>
<dbReference type="InterPro" id="IPR043143">
    <property type="entry name" value="Mal/L-sulf/L-lact_DH-like_NADP"/>
</dbReference>
<dbReference type="Gene3D" id="3.30.1370.60">
    <property type="entry name" value="Hypothetical oxidoreductase yiak, domain 2"/>
    <property type="match status" value="1"/>
</dbReference>
<evidence type="ECO:0000256" key="2">
    <source>
        <dbReference type="ARBA" id="ARBA00023002"/>
    </source>
</evidence>
<dbReference type="GO" id="GO:0016491">
    <property type="term" value="F:oxidoreductase activity"/>
    <property type="evidence" value="ECO:0007669"/>
    <property type="project" value="UniProtKB-KW"/>
</dbReference>
<reference evidence="3 4" key="1">
    <citation type="submission" date="2016-10" db="EMBL/GenBank/DDBJ databases">
        <authorList>
            <person name="de Groot N.N."/>
        </authorList>
    </citation>
    <scope>NUCLEOTIDE SEQUENCE [LARGE SCALE GENOMIC DNA]</scope>
    <source>
        <strain evidence="3 4">CGMCC 1.8894</strain>
    </source>
</reference>
<name>A0A1H2VEV3_9RHOB</name>
<keyword evidence="2" id="KW-0560">Oxidoreductase</keyword>
<comment type="similarity">
    <text evidence="1">Belongs to the LDH2/MDH2 oxidoreductase family.</text>
</comment>
<dbReference type="EMBL" id="FNOM01000003">
    <property type="protein sequence ID" value="SDW66885.1"/>
    <property type="molecule type" value="Genomic_DNA"/>
</dbReference>
<accession>A0A1H2VEV3</accession>
<dbReference type="InterPro" id="IPR003767">
    <property type="entry name" value="Malate/L-lactate_DH-like"/>
</dbReference>
<dbReference type="InterPro" id="IPR043144">
    <property type="entry name" value="Mal/L-sulf/L-lact_DH-like_ah"/>
</dbReference>
<sequence>MRYDVSELLAVCTALLQKAGLDHEKALIVAEVLVEGDLMGHDTHGLQLLAPYLAELAAGRMRGTGDITVTGGRGAVASWDGDYLPGPWLVVRAMQEAAAKAREFGMGAIAIARSHHIASLASYLKRAADEDLIVIIQCSDPAVRAVAPHGGLHATHTPNPVAIGYATDAGPVLMDISMSITTNGMSGRLHKTGAQFSGQWLKDADGNATSNPSVLFSDPAGSLLPIGGLEYGHKGFALGTMVEALTSGLSGFGRLTAPDRWGASVLVQMIDPTAFAGLDTFRAETGHFAQACRSNPVPEGAPPVRMPGEHGLAMRLQYLQEGVPLPSGVAEDIANRCAAQAISWTGAV</sequence>
<gene>
    <name evidence="3" type="ORF">SAMN04488238_10347</name>
</gene>
<dbReference type="AlphaFoldDB" id="A0A1H2VEV3"/>
<dbReference type="STRING" id="564137.SAMN04488238_10347"/>
<evidence type="ECO:0000256" key="1">
    <source>
        <dbReference type="ARBA" id="ARBA00006056"/>
    </source>
</evidence>
<organism evidence="3 4">
    <name type="scientific">Roseicitreum antarcticum</name>
    <dbReference type="NCBI Taxonomy" id="564137"/>
    <lineage>
        <taxon>Bacteria</taxon>
        <taxon>Pseudomonadati</taxon>
        <taxon>Pseudomonadota</taxon>
        <taxon>Alphaproteobacteria</taxon>
        <taxon>Rhodobacterales</taxon>
        <taxon>Paracoccaceae</taxon>
        <taxon>Roseicitreum</taxon>
    </lineage>
</organism>
<dbReference type="PANTHER" id="PTHR11091:SF0">
    <property type="entry name" value="MALATE DEHYDROGENASE"/>
    <property type="match status" value="1"/>
</dbReference>
<dbReference type="Proteomes" id="UP000198539">
    <property type="component" value="Unassembled WGS sequence"/>
</dbReference>
<dbReference type="PANTHER" id="PTHR11091">
    <property type="entry name" value="OXIDOREDUCTASE-RELATED"/>
    <property type="match status" value="1"/>
</dbReference>
<dbReference type="SUPFAM" id="SSF89733">
    <property type="entry name" value="L-sulfolactate dehydrogenase-like"/>
    <property type="match status" value="1"/>
</dbReference>
<dbReference type="InterPro" id="IPR036111">
    <property type="entry name" value="Mal/L-sulfo/L-lacto_DH-like_sf"/>
</dbReference>
<dbReference type="RefSeq" id="WP_218132103.1">
    <property type="nucleotide sequence ID" value="NZ_CP061498.1"/>
</dbReference>
<dbReference type="Pfam" id="PF02615">
    <property type="entry name" value="Ldh_2"/>
    <property type="match status" value="1"/>
</dbReference>
<protein>
    <submittedName>
        <fullName evidence="3">L-lactate dehydrogenase</fullName>
    </submittedName>
</protein>
<evidence type="ECO:0000313" key="3">
    <source>
        <dbReference type="EMBL" id="SDW66885.1"/>
    </source>
</evidence>
<keyword evidence="4" id="KW-1185">Reference proteome</keyword>
<evidence type="ECO:0000313" key="4">
    <source>
        <dbReference type="Proteomes" id="UP000198539"/>
    </source>
</evidence>